<feature type="transmembrane region" description="Helical" evidence="10">
    <location>
        <begin position="183"/>
        <end position="201"/>
    </location>
</feature>
<dbReference type="InterPro" id="IPR004090">
    <property type="entry name" value="Chemotax_Me-accpt_rcpt"/>
</dbReference>
<dbReference type="SMART" id="SM00283">
    <property type="entry name" value="MA"/>
    <property type="match status" value="1"/>
</dbReference>
<evidence type="ECO:0000256" key="6">
    <source>
        <dbReference type="ARBA" id="ARBA00023224"/>
    </source>
</evidence>
<sequence>MKISIKIKIITFFTIALLVITGFYFYNFQVTMKGVLEKSVQLQLQSNAVNGKKILESKYLGSWKVKNGRLYKGYIDVSENRSFVEEFGKISNSIVSFSVGAKIVSTNLKKDGKMTLELSPEVQQKVLENGEVYLGPVEIDGESCYAYYEPLKNSQGQIIGTFGIAVLEKDAFKIYHEVRNRTLLVTLALFILGEILLYVMISRMLNRLDKTVNNIKVVAEGKLYEELFNDRGSDELYILALSCKQMVRQFREVIYEISRSFNQLNRASEELNESAMSSSRASEEVARSIEEVAIRSQEQANYIQQILKLLGEILEHMQLALEMGERSSNQSRQALEAVNQGQLIIEKMADQISSIQKAIQDNASVAEKLVQRTSEIEEILNFINSIANQTQLLALNAAIEAARAGDVGRGFSVVAEEIKSLAEEVSESAGQIQKLIKETQNESEKSQQLMDRSKSEAEKGFGLVEQSKEIFNTIQKGITETNKVANQTRESIISVMDLSQNAAKKMDEVAMITKETSSNAEEVAAATEEQSVTAEEVADMAEKLKEIGEKIGDLIKKFDLGEE</sequence>
<dbReference type="Proteomes" id="UP000267250">
    <property type="component" value="Chromosome"/>
</dbReference>
<dbReference type="GO" id="GO:0004888">
    <property type="term" value="F:transmembrane signaling receptor activity"/>
    <property type="evidence" value="ECO:0007669"/>
    <property type="project" value="InterPro"/>
</dbReference>
<evidence type="ECO:0000256" key="10">
    <source>
        <dbReference type="SAM" id="Phobius"/>
    </source>
</evidence>
<evidence type="ECO:0000256" key="5">
    <source>
        <dbReference type="ARBA" id="ARBA00023136"/>
    </source>
</evidence>
<comment type="similarity">
    <text evidence="7">Belongs to the methyl-accepting chemotaxis (MCP) protein family.</text>
</comment>
<keyword evidence="6 8" id="KW-0807">Transducer</keyword>
<feature type="domain" description="Methyl-accepting transducer" evidence="11">
    <location>
        <begin position="274"/>
        <end position="531"/>
    </location>
</feature>
<dbReference type="InterPro" id="IPR029151">
    <property type="entry name" value="Sensor-like_sf"/>
</dbReference>
<evidence type="ECO:0000256" key="1">
    <source>
        <dbReference type="ARBA" id="ARBA00004651"/>
    </source>
</evidence>
<keyword evidence="9" id="KW-0175">Coiled coil</keyword>
<dbReference type="EMBL" id="CP016379">
    <property type="protein sequence ID" value="AZR73778.1"/>
    <property type="molecule type" value="Genomic_DNA"/>
</dbReference>
<proteinExistence type="inferred from homology"/>
<gene>
    <name evidence="12" type="ORF">BBF96_10505</name>
</gene>
<evidence type="ECO:0000259" key="11">
    <source>
        <dbReference type="PROSITE" id="PS50111"/>
    </source>
</evidence>
<dbReference type="KEGG" id="aft:BBF96_10505"/>
<reference evidence="12 13" key="1">
    <citation type="submission" date="2016-07" db="EMBL/GenBank/DDBJ databases">
        <title>Genome and transcriptome analysis of iron-reducing fermentative bacteria Anoxybacter fermentans.</title>
        <authorList>
            <person name="Zeng X."/>
            <person name="Shao Z."/>
        </authorList>
    </citation>
    <scope>NUCLEOTIDE SEQUENCE [LARGE SCALE GENOMIC DNA]</scope>
    <source>
        <strain evidence="12 13">DY22613</strain>
    </source>
</reference>
<evidence type="ECO:0000256" key="9">
    <source>
        <dbReference type="SAM" id="Coils"/>
    </source>
</evidence>
<dbReference type="PANTHER" id="PTHR32089">
    <property type="entry name" value="METHYL-ACCEPTING CHEMOTAXIS PROTEIN MCPB"/>
    <property type="match status" value="1"/>
</dbReference>
<feature type="coiled-coil region" evidence="9">
    <location>
        <begin position="418"/>
        <end position="456"/>
    </location>
</feature>
<evidence type="ECO:0000256" key="2">
    <source>
        <dbReference type="ARBA" id="ARBA00022475"/>
    </source>
</evidence>
<evidence type="ECO:0000256" key="4">
    <source>
        <dbReference type="ARBA" id="ARBA00022989"/>
    </source>
</evidence>
<accession>A0A3Q9HR04</accession>
<dbReference type="InterPro" id="IPR004089">
    <property type="entry name" value="MCPsignal_dom"/>
</dbReference>
<dbReference type="PANTHER" id="PTHR32089:SF112">
    <property type="entry name" value="LYSOZYME-LIKE PROTEIN-RELATED"/>
    <property type="match status" value="1"/>
</dbReference>
<dbReference type="PROSITE" id="PS50111">
    <property type="entry name" value="CHEMOTAXIS_TRANSDUC_2"/>
    <property type="match status" value="1"/>
</dbReference>
<dbReference type="Pfam" id="PF00015">
    <property type="entry name" value="MCPsignal"/>
    <property type="match status" value="1"/>
</dbReference>
<dbReference type="Pfam" id="PF17202">
    <property type="entry name" value="sCache_3_3"/>
    <property type="match status" value="1"/>
</dbReference>
<dbReference type="AlphaFoldDB" id="A0A3Q9HR04"/>
<keyword evidence="4 10" id="KW-1133">Transmembrane helix</keyword>
<dbReference type="Gene3D" id="1.10.287.950">
    <property type="entry name" value="Methyl-accepting chemotaxis protein"/>
    <property type="match status" value="1"/>
</dbReference>
<evidence type="ECO:0000313" key="13">
    <source>
        <dbReference type="Proteomes" id="UP000267250"/>
    </source>
</evidence>
<dbReference type="OrthoDB" id="9814363at2"/>
<organism evidence="12 13">
    <name type="scientific">Anoxybacter fermentans</name>
    <dbReference type="NCBI Taxonomy" id="1323375"/>
    <lineage>
        <taxon>Bacteria</taxon>
        <taxon>Bacillati</taxon>
        <taxon>Bacillota</taxon>
        <taxon>Clostridia</taxon>
        <taxon>Halanaerobiales</taxon>
        <taxon>Anoxybacter</taxon>
    </lineage>
</organism>
<dbReference type="SUPFAM" id="SSF103190">
    <property type="entry name" value="Sensory domain-like"/>
    <property type="match status" value="1"/>
</dbReference>
<comment type="subcellular location">
    <subcellularLocation>
        <location evidence="1">Cell membrane</location>
        <topology evidence="1">Multi-pass membrane protein</topology>
    </subcellularLocation>
</comment>
<evidence type="ECO:0000313" key="12">
    <source>
        <dbReference type="EMBL" id="AZR73778.1"/>
    </source>
</evidence>
<dbReference type="GO" id="GO:0006935">
    <property type="term" value="P:chemotaxis"/>
    <property type="evidence" value="ECO:0007669"/>
    <property type="project" value="InterPro"/>
</dbReference>
<evidence type="ECO:0000256" key="8">
    <source>
        <dbReference type="PROSITE-ProRule" id="PRU00284"/>
    </source>
</evidence>
<keyword evidence="3 10" id="KW-0812">Transmembrane</keyword>
<dbReference type="InterPro" id="IPR033463">
    <property type="entry name" value="sCache_3"/>
</dbReference>
<dbReference type="PRINTS" id="PR00260">
    <property type="entry name" value="CHEMTRNSDUCR"/>
</dbReference>
<dbReference type="RefSeq" id="WP_127017126.1">
    <property type="nucleotide sequence ID" value="NZ_CP016379.1"/>
</dbReference>
<keyword evidence="2" id="KW-1003">Cell membrane</keyword>
<dbReference type="SUPFAM" id="SSF58104">
    <property type="entry name" value="Methyl-accepting chemotaxis protein (MCP) signaling domain"/>
    <property type="match status" value="1"/>
</dbReference>
<feature type="transmembrane region" description="Helical" evidence="10">
    <location>
        <begin position="7"/>
        <end position="26"/>
    </location>
</feature>
<dbReference type="GO" id="GO:0007165">
    <property type="term" value="P:signal transduction"/>
    <property type="evidence" value="ECO:0007669"/>
    <property type="project" value="UniProtKB-KW"/>
</dbReference>
<name>A0A3Q9HR04_9FIRM</name>
<keyword evidence="5 10" id="KW-0472">Membrane</keyword>
<protein>
    <recommendedName>
        <fullName evidence="11">Methyl-accepting transducer domain-containing protein</fullName>
    </recommendedName>
</protein>
<evidence type="ECO:0000256" key="3">
    <source>
        <dbReference type="ARBA" id="ARBA00022692"/>
    </source>
</evidence>
<keyword evidence="13" id="KW-1185">Reference proteome</keyword>
<dbReference type="GO" id="GO:0005886">
    <property type="term" value="C:plasma membrane"/>
    <property type="evidence" value="ECO:0007669"/>
    <property type="project" value="UniProtKB-SubCell"/>
</dbReference>
<evidence type="ECO:0000256" key="7">
    <source>
        <dbReference type="ARBA" id="ARBA00029447"/>
    </source>
</evidence>